<name>A0A2R6AFK2_9ARCH</name>
<gene>
    <name evidence="3" type="ORF">B9Q03_12500</name>
</gene>
<protein>
    <recommendedName>
        <fullName evidence="2">Peptidase S9 prolyl oligopeptidase catalytic domain-containing protein</fullName>
    </recommendedName>
</protein>
<accession>A0A2R6AFK2</accession>
<organism evidence="3 4">
    <name type="scientific">Candidatus Marsarchaeota G2 archaeon OSP_D</name>
    <dbReference type="NCBI Taxonomy" id="1978157"/>
    <lineage>
        <taxon>Archaea</taxon>
        <taxon>Candidatus Marsarchaeota</taxon>
        <taxon>Candidatus Marsarchaeota group 2</taxon>
    </lineage>
</organism>
<dbReference type="InterPro" id="IPR001375">
    <property type="entry name" value="Peptidase_S9_cat"/>
</dbReference>
<dbReference type="AlphaFoldDB" id="A0A2R6AFK2"/>
<dbReference type="SUPFAM" id="SSF82171">
    <property type="entry name" value="DPP6 N-terminal domain-like"/>
    <property type="match status" value="1"/>
</dbReference>
<dbReference type="Proteomes" id="UP000240322">
    <property type="component" value="Unassembled WGS sequence"/>
</dbReference>
<feature type="domain" description="Peptidase S9 prolyl oligopeptidase catalytic" evidence="2">
    <location>
        <begin position="438"/>
        <end position="636"/>
    </location>
</feature>
<dbReference type="InterPro" id="IPR029058">
    <property type="entry name" value="AB_hydrolase_fold"/>
</dbReference>
<sequence length="648" mass="72282">MRKAAIDDLFRLKAVSRPKASLTGKVAFSVGESFREPHSTQRSAIYVYTKEKGVSRLTSGEWFDREPSFTDGGELLGFLSNRKPQADGSGRTATSLFVLTLEGSNEVWRAPVPGHVEGFEWVSSDSALVASLDEESVDEARRKAAGFDEEEFENPSRFMSLWYFNAHTLSVKQITKRVQVWEFSSDSRAQSIALTYSTLPFERHWYRAKLGILNTVDGEVKCVYDPGWRQVGAPRISPNGKRVLFTSSLWSDRGSQLGDLHLVSVAEGENINLTGGAPFSVSWAEWFDDDSALFLAQREGESVFFRVEAPDWAPRELKSIMLSVNPQWYPKFTILNREPLEVAFSAQYTATPPELWITGLEETASHPTAVTAFNAPLKEEIEVPRMKFFEWTNDKGQRLTGYLEGLENTGDKSCPLVVHVHGGPTSSVRPAYLSSLGALLASQGYLVFYPNYTGSVGRGSVFAEANRGDLGGQDFKDIMSGVQAIIAEYNVDLGRVYLEGGSYGGFMAMWAATRTNVFAAIAALFGVSDWLSFHGTSNLSDWDELHLDESPYKYARYDASSPIRFVSRVNTPVLLLHGKEDPYVPLGQSLQFYRALSDLGKEVKLVVYPREGHGFTEKPHVKDAYTRVSEWFRTHTRRPRDSESSSTG</sequence>
<dbReference type="GO" id="GO:0004252">
    <property type="term" value="F:serine-type endopeptidase activity"/>
    <property type="evidence" value="ECO:0007669"/>
    <property type="project" value="TreeGrafter"/>
</dbReference>
<proteinExistence type="predicted"/>
<dbReference type="Pfam" id="PF00326">
    <property type="entry name" value="Peptidase_S9"/>
    <property type="match status" value="1"/>
</dbReference>
<dbReference type="InterPro" id="IPR015943">
    <property type="entry name" value="WD40/YVTN_repeat-like_dom_sf"/>
</dbReference>
<dbReference type="Gene3D" id="3.40.50.1820">
    <property type="entry name" value="alpha/beta hydrolase"/>
    <property type="match status" value="1"/>
</dbReference>
<dbReference type="PANTHER" id="PTHR42776:SF27">
    <property type="entry name" value="DIPEPTIDYL PEPTIDASE FAMILY MEMBER 6"/>
    <property type="match status" value="1"/>
</dbReference>
<keyword evidence="1" id="KW-0378">Hydrolase</keyword>
<dbReference type="Gene3D" id="2.120.10.30">
    <property type="entry name" value="TolB, C-terminal domain"/>
    <property type="match status" value="1"/>
</dbReference>
<evidence type="ECO:0000256" key="1">
    <source>
        <dbReference type="ARBA" id="ARBA00022801"/>
    </source>
</evidence>
<dbReference type="GO" id="GO:0006508">
    <property type="term" value="P:proteolysis"/>
    <property type="evidence" value="ECO:0007669"/>
    <property type="project" value="InterPro"/>
</dbReference>
<dbReference type="SUPFAM" id="SSF53474">
    <property type="entry name" value="alpha/beta-Hydrolases"/>
    <property type="match status" value="1"/>
</dbReference>
<dbReference type="PANTHER" id="PTHR42776">
    <property type="entry name" value="SERINE PEPTIDASE S9 FAMILY MEMBER"/>
    <property type="match status" value="1"/>
</dbReference>
<dbReference type="InterPro" id="IPR011042">
    <property type="entry name" value="6-blade_b-propeller_TolB-like"/>
</dbReference>
<dbReference type="Gene3D" id="2.130.10.10">
    <property type="entry name" value="YVTN repeat-like/Quinoprotein amine dehydrogenase"/>
    <property type="match status" value="1"/>
</dbReference>
<comment type="caution">
    <text evidence="3">The sequence shown here is derived from an EMBL/GenBank/DDBJ whole genome shotgun (WGS) entry which is preliminary data.</text>
</comment>
<evidence type="ECO:0000313" key="3">
    <source>
        <dbReference type="EMBL" id="PSN85164.1"/>
    </source>
</evidence>
<reference evidence="3 4" key="1">
    <citation type="submission" date="2017-04" db="EMBL/GenBank/DDBJ databases">
        <title>Novel microbial lineages endemic to geothermal iron-oxide mats fill important gaps in the evolutionary history of Archaea.</title>
        <authorList>
            <person name="Jay Z.J."/>
            <person name="Beam J.P."/>
            <person name="Dlakic M."/>
            <person name="Rusch D.B."/>
            <person name="Kozubal M.A."/>
            <person name="Inskeep W.P."/>
        </authorList>
    </citation>
    <scope>NUCLEOTIDE SEQUENCE [LARGE SCALE GENOMIC DNA]</scope>
    <source>
        <strain evidence="3">OSP_D</strain>
    </source>
</reference>
<evidence type="ECO:0000313" key="4">
    <source>
        <dbReference type="Proteomes" id="UP000240322"/>
    </source>
</evidence>
<evidence type="ECO:0000259" key="2">
    <source>
        <dbReference type="Pfam" id="PF00326"/>
    </source>
</evidence>
<dbReference type="EMBL" id="NEXE01000251">
    <property type="protein sequence ID" value="PSN85164.1"/>
    <property type="molecule type" value="Genomic_DNA"/>
</dbReference>